<dbReference type="PANTHER" id="PTHR34383:SF3">
    <property type="entry name" value="POLYPHOSPHATE:AMP PHOSPHOTRANSFERASE"/>
    <property type="match status" value="1"/>
</dbReference>
<sequence>MLENKEYKRQGKEARKRWKEERRELERALEALQQPLKEAGIPVMLVFEGWSAAGKGAVIARTIARLDPRNYQVLTFGQATDEERRRPMLWPFWKGLPAKGQLAVLERSWFGRALERMEETPADTAQLVEEINTFERQLCDDGYLILKFFLHIGQDEQRRRLEKLAGDDDTAWRVTDRDWRQNRDYVRRKEKLDLLLQATNTPHAPWHVVWNEEKGSGAVSVLRIVKEAIADALDHGVAKPAPAEPQTWPLVSMPRLDQVDLSPGLSEDDYNEALKKEKKHLAKLHSRLYREKVPVVIGFEGWDAAGKGGAIRRLSWALDPRGFDVVPIAAPTKDELDRHYLWRFWRQLPKDGHIVLFDRTWYGRVMVERLEGLTPEARWSMAYDEINEFERSLVRWGAVVLKFWLHIDPDEQLRRFQDRENTPEKRYKITDEDWRNREKWPDYEVAVDEMLQKTSTEYAPWVIVEGNDKKYARLKVLRTVRKALEERLDR</sequence>
<evidence type="ECO:0000313" key="3">
    <source>
        <dbReference type="EMBL" id="HIY73786.1"/>
    </source>
</evidence>
<feature type="coiled-coil region" evidence="1">
    <location>
        <begin position="4"/>
        <end position="35"/>
    </location>
</feature>
<evidence type="ECO:0000259" key="2">
    <source>
        <dbReference type="Pfam" id="PF03976"/>
    </source>
</evidence>
<dbReference type="SUPFAM" id="SSF52540">
    <property type="entry name" value="P-loop containing nucleoside triphosphate hydrolases"/>
    <property type="match status" value="2"/>
</dbReference>
<evidence type="ECO:0000256" key="1">
    <source>
        <dbReference type="SAM" id="Coils"/>
    </source>
</evidence>
<evidence type="ECO:0000313" key="4">
    <source>
        <dbReference type="Proteomes" id="UP000886824"/>
    </source>
</evidence>
<reference evidence="3" key="2">
    <citation type="submission" date="2021-04" db="EMBL/GenBank/DDBJ databases">
        <authorList>
            <person name="Gilroy R."/>
        </authorList>
    </citation>
    <scope>NUCLEOTIDE SEQUENCE</scope>
    <source>
        <strain evidence="3">CHK33-7979</strain>
    </source>
</reference>
<keyword evidence="1" id="KW-0175">Coiled coil</keyword>
<comment type="caution">
    <text evidence="3">The sequence shown here is derived from an EMBL/GenBank/DDBJ whole genome shotgun (WGS) entry which is preliminary data.</text>
</comment>
<gene>
    <name evidence="3" type="primary">pap</name>
    <name evidence="3" type="ORF">H9826_07420</name>
</gene>
<reference evidence="3" key="1">
    <citation type="journal article" date="2021" name="PeerJ">
        <title>Extensive microbial diversity within the chicken gut microbiome revealed by metagenomics and culture.</title>
        <authorList>
            <person name="Gilroy R."/>
            <person name="Ravi A."/>
            <person name="Getino M."/>
            <person name="Pursley I."/>
            <person name="Horton D.L."/>
            <person name="Alikhan N.F."/>
            <person name="Baker D."/>
            <person name="Gharbi K."/>
            <person name="Hall N."/>
            <person name="Watson M."/>
            <person name="Adriaenssens E.M."/>
            <person name="Foster-Nyarko E."/>
            <person name="Jarju S."/>
            <person name="Secka A."/>
            <person name="Antonio M."/>
            <person name="Oren A."/>
            <person name="Chaudhuri R.R."/>
            <person name="La Ragione R."/>
            <person name="Hildebrand F."/>
            <person name="Pallen M.J."/>
        </authorList>
    </citation>
    <scope>NUCLEOTIDE SEQUENCE</scope>
    <source>
        <strain evidence="3">CHK33-7979</strain>
    </source>
</reference>
<dbReference type="AlphaFoldDB" id="A0A9D1Z5D2"/>
<proteinExistence type="predicted"/>
<dbReference type="InterPro" id="IPR022489">
    <property type="entry name" value="PolyP_AMP_Tfrase"/>
</dbReference>
<feature type="domain" description="Polyphosphate kinase-2-related" evidence="2">
    <location>
        <begin position="265"/>
        <end position="487"/>
    </location>
</feature>
<dbReference type="Gene3D" id="3.40.50.300">
    <property type="entry name" value="P-loop containing nucleotide triphosphate hydrolases"/>
    <property type="match status" value="2"/>
</dbReference>
<dbReference type="InterPro" id="IPR027417">
    <property type="entry name" value="P-loop_NTPase"/>
</dbReference>
<dbReference type="PANTHER" id="PTHR34383">
    <property type="entry name" value="POLYPHOSPHATE:AMP PHOSPHOTRANSFERASE-RELATED"/>
    <property type="match status" value="1"/>
</dbReference>
<organism evidence="3 4">
    <name type="scientific">Candidatus Intestinimonas merdavium</name>
    <dbReference type="NCBI Taxonomy" id="2838622"/>
    <lineage>
        <taxon>Bacteria</taxon>
        <taxon>Bacillati</taxon>
        <taxon>Bacillota</taxon>
        <taxon>Clostridia</taxon>
        <taxon>Eubacteriales</taxon>
        <taxon>Intestinimonas</taxon>
    </lineage>
</organism>
<dbReference type="GO" id="GO:0006797">
    <property type="term" value="P:polyphosphate metabolic process"/>
    <property type="evidence" value="ECO:0007669"/>
    <property type="project" value="InterPro"/>
</dbReference>
<dbReference type="GO" id="GO:0043751">
    <property type="term" value="F:polyphosphate:AMP phosphotransferase activity"/>
    <property type="evidence" value="ECO:0007669"/>
    <property type="project" value="InterPro"/>
</dbReference>
<feature type="domain" description="Polyphosphate kinase-2-related" evidence="2">
    <location>
        <begin position="15"/>
        <end position="231"/>
    </location>
</feature>
<dbReference type="Proteomes" id="UP000886824">
    <property type="component" value="Unassembled WGS sequence"/>
</dbReference>
<dbReference type="Pfam" id="PF03976">
    <property type="entry name" value="PPK2"/>
    <property type="match status" value="2"/>
</dbReference>
<accession>A0A9D1Z5D2</accession>
<dbReference type="NCBIfam" id="TIGR03708">
    <property type="entry name" value="poly_P_AMP_trns"/>
    <property type="match status" value="1"/>
</dbReference>
<dbReference type="EMBL" id="DXCX01000077">
    <property type="protein sequence ID" value="HIY73786.1"/>
    <property type="molecule type" value="Genomic_DNA"/>
</dbReference>
<name>A0A9D1Z5D2_9FIRM</name>
<dbReference type="InterPro" id="IPR022488">
    <property type="entry name" value="PPK2-related"/>
</dbReference>
<protein>
    <submittedName>
        <fullName evidence="3">Polyphosphate:AMP phosphotransferase</fullName>
    </submittedName>
</protein>